<accession>E5B0Q5</accession>
<organism evidence="1">
    <name type="scientific">Erwinia amylovora ATCC BAA-2158</name>
    <dbReference type="NCBI Taxonomy" id="889211"/>
    <lineage>
        <taxon>Bacteria</taxon>
        <taxon>Pseudomonadati</taxon>
        <taxon>Pseudomonadota</taxon>
        <taxon>Gammaproteobacteria</taxon>
        <taxon>Enterobacterales</taxon>
        <taxon>Erwiniaceae</taxon>
        <taxon>Erwinia</taxon>
    </lineage>
</organism>
<sequence>MICDGIGATWHQWWFCVGEEIQSWGKKTDMPKVVSVHG</sequence>
<name>E5B0Q5_ERWAM</name>
<proteinExistence type="predicted"/>
<protein>
    <submittedName>
        <fullName evidence="1">Uncharacterized protein</fullName>
    </submittedName>
</protein>
<dbReference type="EMBL" id="FR719184">
    <property type="protein sequence ID" value="CBX79056.1"/>
    <property type="molecule type" value="Genomic_DNA"/>
</dbReference>
<dbReference type="AlphaFoldDB" id="E5B0Q5"/>
<gene>
    <name evidence="1" type="ORF">EAIL5_0236</name>
</gene>
<evidence type="ECO:0000313" key="1">
    <source>
        <dbReference type="EMBL" id="CBX79056.1"/>
    </source>
</evidence>
<reference evidence="1" key="1">
    <citation type="journal article" date="2011" name="J. Bacteriol.">
        <title>Genome Sequence of an Erwinia amylovora Strain with Pathogenicity Restricted to Rubus Plants.</title>
        <authorList>
            <person name="Powney R."/>
            <person name="Smits T.H."/>
            <person name="Sawbridge T."/>
            <person name="Frey B."/>
            <person name="Blom J."/>
            <person name="Frey J.E."/>
            <person name="Plummer K.M."/>
            <person name="Beer S.V."/>
            <person name="Luck J."/>
            <person name="Duffy B."/>
            <person name="Rodoni B."/>
        </authorList>
    </citation>
    <scope>NUCLEOTIDE SEQUENCE</scope>
    <source>
        <strain evidence="1">ATCC BAA-2158</strain>
    </source>
</reference>